<organism evidence="3">
    <name type="scientific">Schistosoma curassoni</name>
    <dbReference type="NCBI Taxonomy" id="6186"/>
    <lineage>
        <taxon>Eukaryota</taxon>
        <taxon>Metazoa</taxon>
        <taxon>Spiralia</taxon>
        <taxon>Lophotrochozoa</taxon>
        <taxon>Platyhelminthes</taxon>
        <taxon>Trematoda</taxon>
        <taxon>Digenea</taxon>
        <taxon>Strigeidida</taxon>
        <taxon>Schistosomatoidea</taxon>
        <taxon>Schistosomatidae</taxon>
        <taxon>Schistosoma</taxon>
    </lineage>
</organism>
<keyword evidence="2" id="KW-1185">Reference proteome</keyword>
<dbReference type="Proteomes" id="UP000279833">
    <property type="component" value="Unassembled WGS sequence"/>
</dbReference>
<evidence type="ECO:0000313" key="2">
    <source>
        <dbReference type="Proteomes" id="UP000279833"/>
    </source>
</evidence>
<proteinExistence type="predicted"/>
<accession>A0A183JHM2</accession>
<protein>
    <submittedName>
        <fullName evidence="3">DHC_N2 domain-containing protein</fullName>
    </submittedName>
</protein>
<evidence type="ECO:0000313" key="3">
    <source>
        <dbReference type="WBParaSite" id="SCUD_0000219501-mRNA-1"/>
    </source>
</evidence>
<reference evidence="1 2" key="2">
    <citation type="submission" date="2018-11" db="EMBL/GenBank/DDBJ databases">
        <authorList>
            <consortium name="Pathogen Informatics"/>
        </authorList>
    </citation>
    <scope>NUCLEOTIDE SEQUENCE [LARGE SCALE GENOMIC DNA]</scope>
    <source>
        <strain evidence="1">Dakar</strain>
        <strain evidence="2">Dakar, Senegal</strain>
    </source>
</reference>
<dbReference type="WBParaSite" id="SCUD_0000219501-mRNA-1">
    <property type="protein sequence ID" value="SCUD_0000219501-mRNA-1"/>
    <property type="gene ID" value="SCUD_0000219501"/>
</dbReference>
<evidence type="ECO:0000313" key="1">
    <source>
        <dbReference type="EMBL" id="VDO72826.1"/>
    </source>
</evidence>
<dbReference type="AlphaFoldDB" id="A0A183JHM2"/>
<dbReference type="EMBL" id="UZAK01002029">
    <property type="protein sequence ID" value="VDO72826.1"/>
    <property type="molecule type" value="Genomic_DNA"/>
</dbReference>
<sequence length="83" mass="9446">MEKQYDTMKKVAGKYSKPELQVRDKEDKLITEIHELWDKWAEDFEELLGIPATLKATDIGAAPTDLSIAATVPTIEEIRMAIR</sequence>
<gene>
    <name evidence="1" type="ORF">SCUD_LOCUS2196</name>
</gene>
<name>A0A183JHM2_9TREM</name>
<reference evidence="3" key="1">
    <citation type="submission" date="2016-06" db="UniProtKB">
        <authorList>
            <consortium name="WormBaseParasite"/>
        </authorList>
    </citation>
    <scope>IDENTIFICATION</scope>
</reference>